<dbReference type="GO" id="GO:0051537">
    <property type="term" value="F:2 iron, 2 sulfur cluster binding"/>
    <property type="evidence" value="ECO:0007669"/>
    <property type="project" value="UniProtKB-KW"/>
</dbReference>
<dbReference type="AlphaFoldDB" id="A0A1I2EWW5"/>
<evidence type="ECO:0000259" key="6">
    <source>
        <dbReference type="PROSITE" id="PS51296"/>
    </source>
</evidence>
<dbReference type="Gene3D" id="2.102.10.10">
    <property type="entry name" value="Rieske [2Fe-2S] iron-sulphur domain"/>
    <property type="match status" value="1"/>
</dbReference>
<gene>
    <name evidence="7" type="ORF">SAMN05216283_102244</name>
</gene>
<keyword evidence="4" id="KW-0411">Iron-sulfur</keyword>
<dbReference type="SUPFAM" id="SSF50022">
    <property type="entry name" value="ISP domain"/>
    <property type="match status" value="1"/>
</dbReference>
<accession>A0A1I2EWW5</accession>
<dbReference type="GO" id="GO:0051213">
    <property type="term" value="F:dioxygenase activity"/>
    <property type="evidence" value="ECO:0007669"/>
    <property type="project" value="UniProtKB-KW"/>
</dbReference>
<dbReference type="RefSeq" id="WP_093918919.1">
    <property type="nucleotide sequence ID" value="NZ_FONW01000002.1"/>
</dbReference>
<proteinExistence type="predicted"/>
<sequence length="141" mass="15456">MNGIKHLLSRLSLFLVFMLAFSTACKDDFNSSIPYVNVNFSINTVNHNGLNTVGFPVFFNGGYGGIAIINNGVSFYAYDITCPYEIDLNCRIEADGVIGTCPCCKTQYNLLDGGYVISGPSPEPLKQYRVNVSGSRLYITN</sequence>
<evidence type="ECO:0000256" key="3">
    <source>
        <dbReference type="ARBA" id="ARBA00023004"/>
    </source>
</evidence>
<feature type="signal peptide" evidence="5">
    <location>
        <begin position="1"/>
        <end position="26"/>
    </location>
</feature>
<keyword evidence="3" id="KW-0408">Iron</keyword>
<reference evidence="7 8" key="1">
    <citation type="submission" date="2016-10" db="EMBL/GenBank/DDBJ databases">
        <authorList>
            <person name="de Groot N.N."/>
        </authorList>
    </citation>
    <scope>NUCLEOTIDE SEQUENCE [LARGE SCALE GENOMIC DNA]</scope>
    <source>
        <strain evidence="7 8">CGMCC 1.9156</strain>
    </source>
</reference>
<evidence type="ECO:0000256" key="5">
    <source>
        <dbReference type="SAM" id="SignalP"/>
    </source>
</evidence>
<evidence type="ECO:0000256" key="1">
    <source>
        <dbReference type="ARBA" id="ARBA00022714"/>
    </source>
</evidence>
<keyword evidence="7" id="KW-0560">Oxidoreductase</keyword>
<dbReference type="InterPro" id="IPR036922">
    <property type="entry name" value="Rieske_2Fe-2S_sf"/>
</dbReference>
<evidence type="ECO:0000313" key="8">
    <source>
        <dbReference type="Proteomes" id="UP000198964"/>
    </source>
</evidence>
<evidence type="ECO:0000313" key="7">
    <source>
        <dbReference type="EMBL" id="SFE96811.1"/>
    </source>
</evidence>
<dbReference type="PROSITE" id="PS51296">
    <property type="entry name" value="RIESKE"/>
    <property type="match status" value="1"/>
</dbReference>
<protein>
    <submittedName>
        <fullName evidence="7">Ferredoxin subunit of nitrite reductase or a ring-hydroxylating dioxygenase</fullName>
    </submittedName>
</protein>
<dbReference type="STRING" id="655355.SAMN05216283_102244"/>
<name>A0A1I2EWW5_9BACT</name>
<evidence type="ECO:0000256" key="2">
    <source>
        <dbReference type="ARBA" id="ARBA00022723"/>
    </source>
</evidence>
<dbReference type="EMBL" id="FONW01000002">
    <property type="protein sequence ID" value="SFE96811.1"/>
    <property type="molecule type" value="Genomic_DNA"/>
</dbReference>
<keyword evidence="5" id="KW-0732">Signal</keyword>
<keyword evidence="8" id="KW-1185">Reference proteome</keyword>
<keyword evidence="7" id="KW-0223">Dioxygenase</keyword>
<feature type="chain" id="PRO_5011589257" evidence="5">
    <location>
        <begin position="27"/>
        <end position="141"/>
    </location>
</feature>
<keyword evidence="1" id="KW-0001">2Fe-2S</keyword>
<evidence type="ECO:0000256" key="4">
    <source>
        <dbReference type="ARBA" id="ARBA00023014"/>
    </source>
</evidence>
<dbReference type="InterPro" id="IPR017941">
    <property type="entry name" value="Rieske_2Fe-2S"/>
</dbReference>
<organism evidence="7 8">
    <name type="scientific">Sunxiuqinia elliptica</name>
    <dbReference type="NCBI Taxonomy" id="655355"/>
    <lineage>
        <taxon>Bacteria</taxon>
        <taxon>Pseudomonadati</taxon>
        <taxon>Bacteroidota</taxon>
        <taxon>Bacteroidia</taxon>
        <taxon>Marinilabiliales</taxon>
        <taxon>Prolixibacteraceae</taxon>
        <taxon>Sunxiuqinia</taxon>
    </lineage>
</organism>
<dbReference type="PROSITE" id="PS51257">
    <property type="entry name" value="PROKAR_LIPOPROTEIN"/>
    <property type="match status" value="1"/>
</dbReference>
<keyword evidence="2" id="KW-0479">Metal-binding</keyword>
<dbReference type="GO" id="GO:0046872">
    <property type="term" value="F:metal ion binding"/>
    <property type="evidence" value="ECO:0007669"/>
    <property type="project" value="UniProtKB-KW"/>
</dbReference>
<dbReference type="Proteomes" id="UP000198964">
    <property type="component" value="Unassembled WGS sequence"/>
</dbReference>
<feature type="domain" description="Rieske" evidence="6">
    <location>
        <begin position="42"/>
        <end position="139"/>
    </location>
</feature>